<protein>
    <submittedName>
        <fullName evidence="1">Uncharacterized protein</fullName>
    </submittedName>
</protein>
<reference evidence="1 2" key="1">
    <citation type="submission" date="2018-11" db="EMBL/GenBank/DDBJ databases">
        <authorList>
            <consortium name="Pathogen Informatics"/>
        </authorList>
    </citation>
    <scope>NUCLEOTIDE SEQUENCE [LARGE SCALE GENOMIC DNA]</scope>
</reference>
<dbReference type="InterPro" id="IPR029062">
    <property type="entry name" value="Class_I_gatase-like"/>
</dbReference>
<accession>A0A3P7MZZ9</accession>
<dbReference type="AlphaFoldDB" id="A0A3P7MZZ9"/>
<dbReference type="Proteomes" id="UP000281553">
    <property type="component" value="Unassembled WGS sequence"/>
</dbReference>
<sequence>MWHRFLRDFLVDDQSKMGAPEDNTEICVDEVNKVVTAPAYMCSTAEIGEVFDNIGLLIKRVLSMIKK</sequence>
<name>A0A3P7MZZ9_DIBLA</name>
<proteinExistence type="predicted"/>
<organism evidence="1 2">
    <name type="scientific">Dibothriocephalus latus</name>
    <name type="common">Fish tapeworm</name>
    <name type="synonym">Diphyllobothrium latum</name>
    <dbReference type="NCBI Taxonomy" id="60516"/>
    <lineage>
        <taxon>Eukaryota</taxon>
        <taxon>Metazoa</taxon>
        <taxon>Spiralia</taxon>
        <taxon>Lophotrochozoa</taxon>
        <taxon>Platyhelminthes</taxon>
        <taxon>Cestoda</taxon>
        <taxon>Eucestoda</taxon>
        <taxon>Diphyllobothriidea</taxon>
        <taxon>Diphyllobothriidae</taxon>
        <taxon>Dibothriocephalus</taxon>
    </lineage>
</organism>
<keyword evidence="2" id="KW-1185">Reference proteome</keyword>
<dbReference type="Gene3D" id="3.40.50.880">
    <property type="match status" value="1"/>
</dbReference>
<dbReference type="OrthoDB" id="543156at2759"/>
<evidence type="ECO:0000313" key="1">
    <source>
        <dbReference type="EMBL" id="VDN24131.1"/>
    </source>
</evidence>
<gene>
    <name evidence="1" type="ORF">DILT_LOCUS14382</name>
</gene>
<evidence type="ECO:0000313" key="2">
    <source>
        <dbReference type="Proteomes" id="UP000281553"/>
    </source>
</evidence>
<dbReference type="EMBL" id="UYRU01074010">
    <property type="protein sequence ID" value="VDN24131.1"/>
    <property type="molecule type" value="Genomic_DNA"/>
</dbReference>